<accession>A0A7W3IV63</accession>
<proteinExistence type="predicted"/>
<dbReference type="SUPFAM" id="SSF51197">
    <property type="entry name" value="Clavaminate synthase-like"/>
    <property type="match status" value="1"/>
</dbReference>
<evidence type="ECO:0000313" key="2">
    <source>
        <dbReference type="Proteomes" id="UP000523079"/>
    </source>
</evidence>
<dbReference type="PANTHER" id="PTHR30613">
    <property type="entry name" value="UNCHARACTERIZED PROTEIN YBIU-RELATED"/>
    <property type="match status" value="1"/>
</dbReference>
<dbReference type="Gene3D" id="2.60.120.330">
    <property type="entry name" value="B-lactam Antibiotic, Isopenicillin N Synthase, Chain"/>
    <property type="match status" value="1"/>
</dbReference>
<evidence type="ECO:0008006" key="3">
    <source>
        <dbReference type="Google" id="ProtNLM"/>
    </source>
</evidence>
<dbReference type="Proteomes" id="UP000523079">
    <property type="component" value="Unassembled WGS sequence"/>
</dbReference>
<dbReference type="PANTHER" id="PTHR30613:SF1">
    <property type="entry name" value="DUF1479 DOMAIN PROTEIN (AFU_ORTHOLOGUE AFUA_5G09280)"/>
    <property type="match status" value="1"/>
</dbReference>
<dbReference type="AlphaFoldDB" id="A0A7W3IV63"/>
<gene>
    <name evidence="1" type="ORF">FHX74_003445</name>
</gene>
<evidence type="ECO:0000313" key="1">
    <source>
        <dbReference type="EMBL" id="MBA8795804.1"/>
    </source>
</evidence>
<comment type="caution">
    <text evidence="1">The sequence shown here is derived from an EMBL/GenBank/DDBJ whole genome shotgun (WGS) entry which is preliminary data.</text>
</comment>
<sequence>MTTTSDQPVISDLSGLPHWETIPEDLPGAIAEVKRAIRARIEASGRSVAEVAAEIEDFLRGEIADIEATRTRGEDVWPVIEYADIEAGTVSEQQLAALARRGCAVIRGHFPREQAEAWDRAAVDYVDSNRFFETYRGPADDFFASLGSEMSKPEIYPIYWSPSQMEARQHPRMATVQSFLNARWTHESEGRTWFDPDRDTLYPDRLRRRPPGTDSGGLGTHLDPGTLDLWMTEGYQQHFRHLWDGDVAAYDPWDAAYRTEAAQYPGSTMCSAFRTFQGWTALSEMRNDQGVLHTVPIPKAMAYLMLRPLLDDVEDTDMCGVAINRTFPVNSRFHELLLPAVSSIPDVVPGDSVWWHCDMIHSVAPVKDQQGWGNVMYIPAAPWCAKNEAYVATVREAFRAGRSPADFPEEDYEADWTGRFTEADLNDIGRRGLGIA</sequence>
<protein>
    <recommendedName>
        <fullName evidence="3">DUF1479 domain-containing protein</fullName>
    </recommendedName>
</protein>
<dbReference type="Pfam" id="PF07350">
    <property type="entry name" value="Gig2-like"/>
    <property type="match status" value="1"/>
</dbReference>
<keyword evidence="2" id="KW-1185">Reference proteome</keyword>
<name>A0A7W3IV63_9ACTN</name>
<organism evidence="1 2">
    <name type="scientific">Microlunatus kandeliicorticis</name>
    <dbReference type="NCBI Taxonomy" id="1759536"/>
    <lineage>
        <taxon>Bacteria</taxon>
        <taxon>Bacillati</taxon>
        <taxon>Actinomycetota</taxon>
        <taxon>Actinomycetes</taxon>
        <taxon>Propionibacteriales</taxon>
        <taxon>Propionibacteriaceae</taxon>
        <taxon>Microlunatus</taxon>
    </lineage>
</organism>
<dbReference type="EMBL" id="JACGWT010000006">
    <property type="protein sequence ID" value="MBA8795804.1"/>
    <property type="molecule type" value="Genomic_DNA"/>
</dbReference>
<dbReference type="InterPro" id="IPR027443">
    <property type="entry name" value="IPNS-like_sf"/>
</dbReference>
<dbReference type="RefSeq" id="WP_182561426.1">
    <property type="nucleotide sequence ID" value="NZ_JACGWT010000006.1"/>
</dbReference>
<reference evidence="1 2" key="1">
    <citation type="submission" date="2020-07" db="EMBL/GenBank/DDBJ databases">
        <title>Sequencing the genomes of 1000 actinobacteria strains.</title>
        <authorList>
            <person name="Klenk H.-P."/>
        </authorList>
    </citation>
    <scope>NUCLEOTIDE SEQUENCE [LARGE SCALE GENOMIC DNA]</scope>
    <source>
        <strain evidence="1 2">DSM 100723</strain>
    </source>
</reference>
<dbReference type="InterPro" id="IPR010856">
    <property type="entry name" value="Gig2-like"/>
</dbReference>